<comment type="caution">
    <text evidence="1">The sequence shown here is derived from an EMBL/GenBank/DDBJ whole genome shotgun (WGS) entry which is preliminary data.</text>
</comment>
<dbReference type="Proteomes" id="UP000186657">
    <property type="component" value="Unassembled WGS sequence"/>
</dbReference>
<dbReference type="RefSeq" id="WP_075902748.1">
    <property type="nucleotide sequence ID" value="NZ_MKZS01000001.1"/>
</dbReference>
<evidence type="ECO:0000313" key="1">
    <source>
        <dbReference type="EMBL" id="OLT61544.1"/>
    </source>
</evidence>
<evidence type="ECO:0000313" key="2">
    <source>
        <dbReference type="Proteomes" id="UP000186657"/>
    </source>
</evidence>
<sequence>MKVESYQTSFEASTISPSQLQTLAKRPLYANNLQPSTFNLQPSTFNLQPFNLQPFNLQPWPLATLREQTFKARSEK</sequence>
<keyword evidence="2" id="KW-1185">Reference proteome</keyword>
<reference evidence="1 2" key="1">
    <citation type="submission" date="2016-10" db="EMBL/GenBank/DDBJ databases">
        <title>Comparative genomics uncovers the prolific and rare metabolic potential of the cyanobacterial genus Moorea.</title>
        <authorList>
            <person name="Leao T."/>
            <person name="Castelao G."/>
            <person name="Korobeynikov A."/>
            <person name="Monroe E.A."/>
            <person name="Podell S."/>
            <person name="Glukhov E."/>
            <person name="Allen E."/>
            <person name="Gerwick W.H."/>
            <person name="Gerwick L."/>
        </authorList>
    </citation>
    <scope>NUCLEOTIDE SEQUENCE [LARGE SCALE GENOMIC DNA]</scope>
    <source>
        <strain evidence="1 2">PNG5-198</strain>
    </source>
</reference>
<dbReference type="EMBL" id="MKZS01000001">
    <property type="protein sequence ID" value="OLT61544.1"/>
    <property type="molecule type" value="Genomic_DNA"/>
</dbReference>
<gene>
    <name evidence="1" type="ORF">BJP37_23560</name>
</gene>
<organism evidence="1 2">
    <name type="scientific">Moorena bouillonii PNG</name>
    <dbReference type="NCBI Taxonomy" id="568701"/>
    <lineage>
        <taxon>Bacteria</taxon>
        <taxon>Bacillati</taxon>
        <taxon>Cyanobacteriota</taxon>
        <taxon>Cyanophyceae</taxon>
        <taxon>Coleofasciculales</taxon>
        <taxon>Coleofasciculaceae</taxon>
        <taxon>Moorena</taxon>
    </lineage>
</organism>
<name>A0A1U7N6L4_9CYAN</name>
<protein>
    <submittedName>
        <fullName evidence="1">Uncharacterized protein</fullName>
    </submittedName>
</protein>
<proteinExistence type="predicted"/>
<accession>A0A1U7N6L4</accession>
<dbReference type="AlphaFoldDB" id="A0A1U7N6L4"/>